<dbReference type="OrthoDB" id="3066195at2759"/>
<reference evidence="2" key="1">
    <citation type="submission" date="2021-04" db="EMBL/GenBank/DDBJ databases">
        <authorList>
            <person name="Tunstrom K."/>
        </authorList>
    </citation>
    <scope>NUCLEOTIDE SEQUENCE</scope>
</reference>
<dbReference type="AlphaFoldDB" id="A0A8S3WTU5"/>
<evidence type="ECO:0000313" key="2">
    <source>
        <dbReference type="EMBL" id="CAG4980461.1"/>
    </source>
</evidence>
<feature type="region of interest" description="Disordered" evidence="1">
    <location>
        <begin position="1"/>
        <end position="26"/>
    </location>
</feature>
<accession>A0A8S3WTU5</accession>
<dbReference type="EMBL" id="CAJQZP010000714">
    <property type="protein sequence ID" value="CAG4980461.1"/>
    <property type="molecule type" value="Genomic_DNA"/>
</dbReference>
<comment type="caution">
    <text evidence="2">The sequence shown here is derived from an EMBL/GenBank/DDBJ whole genome shotgun (WGS) entry which is preliminary data.</text>
</comment>
<keyword evidence="3" id="KW-1185">Reference proteome</keyword>
<proteinExistence type="predicted"/>
<dbReference type="Proteomes" id="UP000691718">
    <property type="component" value="Unassembled WGS sequence"/>
</dbReference>
<evidence type="ECO:0000313" key="3">
    <source>
        <dbReference type="Proteomes" id="UP000691718"/>
    </source>
</evidence>
<sequence>MSGEKRSLNWLPSEKSGGPAKPKKEDSLDSKIILLIKTSAVGLFNHFDSDSVAPDSLERHNFTEAQVILPEEPELCNKDKITASQFEKQDTIEYLEPIKDIINDSENIPSNHLPEQVSVMLKTEYSVNGQVQATVLPANRVKILEPGDVYQTPKLILPAIERKF</sequence>
<protein>
    <submittedName>
        <fullName evidence="2">(apollo) hypothetical protein</fullName>
    </submittedName>
</protein>
<gene>
    <name evidence="2" type="ORF">PAPOLLO_LOCUS10041</name>
</gene>
<evidence type="ECO:0000256" key="1">
    <source>
        <dbReference type="SAM" id="MobiDB-lite"/>
    </source>
</evidence>
<name>A0A8S3WTU5_PARAO</name>
<organism evidence="2 3">
    <name type="scientific">Parnassius apollo</name>
    <name type="common">Apollo butterfly</name>
    <name type="synonym">Papilio apollo</name>
    <dbReference type="NCBI Taxonomy" id="110799"/>
    <lineage>
        <taxon>Eukaryota</taxon>
        <taxon>Metazoa</taxon>
        <taxon>Ecdysozoa</taxon>
        <taxon>Arthropoda</taxon>
        <taxon>Hexapoda</taxon>
        <taxon>Insecta</taxon>
        <taxon>Pterygota</taxon>
        <taxon>Neoptera</taxon>
        <taxon>Endopterygota</taxon>
        <taxon>Lepidoptera</taxon>
        <taxon>Glossata</taxon>
        <taxon>Ditrysia</taxon>
        <taxon>Papilionoidea</taxon>
        <taxon>Papilionidae</taxon>
        <taxon>Parnassiinae</taxon>
        <taxon>Parnassini</taxon>
        <taxon>Parnassius</taxon>
        <taxon>Parnassius</taxon>
    </lineage>
</organism>